<protein>
    <submittedName>
        <fullName evidence="2">Uncharacterized protein</fullName>
    </submittedName>
</protein>
<feature type="region of interest" description="Disordered" evidence="1">
    <location>
        <begin position="114"/>
        <end position="151"/>
    </location>
</feature>
<evidence type="ECO:0000313" key="2">
    <source>
        <dbReference type="EMBL" id="KDQ10781.1"/>
    </source>
</evidence>
<evidence type="ECO:0000256" key="1">
    <source>
        <dbReference type="SAM" id="MobiDB-lite"/>
    </source>
</evidence>
<name>A0A067MGU1_BOTB1</name>
<proteinExistence type="predicted"/>
<reference evidence="3" key="1">
    <citation type="journal article" date="2014" name="Proc. Natl. Acad. Sci. U.S.A.">
        <title>Extensive sampling of basidiomycete genomes demonstrates inadequacy of the white-rot/brown-rot paradigm for wood decay fungi.</title>
        <authorList>
            <person name="Riley R."/>
            <person name="Salamov A.A."/>
            <person name="Brown D.W."/>
            <person name="Nagy L.G."/>
            <person name="Floudas D."/>
            <person name="Held B.W."/>
            <person name="Levasseur A."/>
            <person name="Lombard V."/>
            <person name="Morin E."/>
            <person name="Otillar R."/>
            <person name="Lindquist E.A."/>
            <person name="Sun H."/>
            <person name="LaButti K.M."/>
            <person name="Schmutz J."/>
            <person name="Jabbour D."/>
            <person name="Luo H."/>
            <person name="Baker S.E."/>
            <person name="Pisabarro A.G."/>
            <person name="Walton J.D."/>
            <person name="Blanchette R.A."/>
            <person name="Henrissat B."/>
            <person name="Martin F."/>
            <person name="Cullen D."/>
            <person name="Hibbett D.S."/>
            <person name="Grigoriev I.V."/>
        </authorList>
    </citation>
    <scope>NUCLEOTIDE SEQUENCE [LARGE SCALE GENOMIC DNA]</scope>
    <source>
        <strain evidence="3">FD-172 SS1</strain>
    </source>
</reference>
<dbReference type="InParanoid" id="A0A067MGU1"/>
<accession>A0A067MGU1</accession>
<dbReference type="OrthoDB" id="2423954at2759"/>
<sequence length="233" mass="26006">MSTLRGWWRDYFYDHPALKLANKADRTPGYAYGDKAKCWCMRCFDLQLSAQKLEDTAAVEEGRLDGVRSDEAIKQSMWQLERGKTWLGGKLELLIGHLRKCSLWPEEVRAKAEAAAKDKATTRAAKHDQPDSDGSTSPHSPLPYPNSPSPLKCARTASSIPTFTQSWSATDQLEFESHIAAITASAGFPVSWVNNIEVRRFFERYIPHAHLPAHKTLTTHIIPVAVYGAPSAL</sequence>
<dbReference type="HOGENOM" id="CLU_1189743_0_0_1"/>
<keyword evidence="3" id="KW-1185">Reference proteome</keyword>
<gene>
    <name evidence="2" type="ORF">BOTBODRAFT_177856</name>
</gene>
<dbReference type="Proteomes" id="UP000027195">
    <property type="component" value="Unassembled WGS sequence"/>
</dbReference>
<feature type="compositionally biased region" description="Basic and acidic residues" evidence="1">
    <location>
        <begin position="114"/>
        <end position="130"/>
    </location>
</feature>
<evidence type="ECO:0000313" key="3">
    <source>
        <dbReference type="Proteomes" id="UP000027195"/>
    </source>
</evidence>
<dbReference type="AlphaFoldDB" id="A0A067MGU1"/>
<dbReference type="EMBL" id="KL198064">
    <property type="protein sequence ID" value="KDQ10781.1"/>
    <property type="molecule type" value="Genomic_DNA"/>
</dbReference>
<organism evidence="2 3">
    <name type="scientific">Botryobasidium botryosum (strain FD-172 SS1)</name>
    <dbReference type="NCBI Taxonomy" id="930990"/>
    <lineage>
        <taxon>Eukaryota</taxon>
        <taxon>Fungi</taxon>
        <taxon>Dikarya</taxon>
        <taxon>Basidiomycota</taxon>
        <taxon>Agaricomycotina</taxon>
        <taxon>Agaricomycetes</taxon>
        <taxon>Cantharellales</taxon>
        <taxon>Botryobasidiaceae</taxon>
        <taxon>Botryobasidium</taxon>
    </lineage>
</organism>